<name>A0A0P9DRL9_9CHLR</name>
<comment type="caution">
    <text evidence="1">The sequence shown here is derived from an EMBL/GenBank/DDBJ whole genome shotgun (WGS) entry which is preliminary data.</text>
</comment>
<accession>A0A0P9DRL9</accession>
<dbReference type="Proteomes" id="UP000050509">
    <property type="component" value="Unassembled WGS sequence"/>
</dbReference>
<keyword evidence="2" id="KW-1185">Reference proteome</keyword>
<sequence>METRTVSVGSAPRIVIGDCRGDLEITVGENGVVEISSSQMPDRVQQTDEALVIERAARDLELSVPSDAEIVIERIGGDLLARDFAALAVQSVGGDVELNDLSGAAQLGRVGGDLSASHLAALEVSDRLNGELRAESIKQLQVDRIDGDADVDDVESATFGNVGGDFSAQGVNALRCRPVGGDAALPNLSLIH</sequence>
<reference evidence="1 2" key="1">
    <citation type="submission" date="2015-09" db="EMBL/GenBank/DDBJ databases">
        <title>Draft genome sequence of Kouleothrix aurantiaca JCM 19913.</title>
        <authorList>
            <person name="Hemp J."/>
        </authorList>
    </citation>
    <scope>NUCLEOTIDE SEQUENCE [LARGE SCALE GENOMIC DNA]</scope>
    <source>
        <strain evidence="1 2">COM-B</strain>
    </source>
</reference>
<evidence type="ECO:0000313" key="1">
    <source>
        <dbReference type="EMBL" id="KPV52857.1"/>
    </source>
</evidence>
<protein>
    <recommendedName>
        <fullName evidence="3">Adhesin domain-containing protein</fullName>
    </recommendedName>
</protein>
<proteinExistence type="predicted"/>
<organism evidence="1 2">
    <name type="scientific">Kouleothrix aurantiaca</name>
    <dbReference type="NCBI Taxonomy" id="186479"/>
    <lineage>
        <taxon>Bacteria</taxon>
        <taxon>Bacillati</taxon>
        <taxon>Chloroflexota</taxon>
        <taxon>Chloroflexia</taxon>
        <taxon>Chloroflexales</taxon>
        <taxon>Roseiflexineae</taxon>
        <taxon>Roseiflexaceae</taxon>
        <taxon>Kouleothrix</taxon>
    </lineage>
</organism>
<evidence type="ECO:0000313" key="2">
    <source>
        <dbReference type="Proteomes" id="UP000050509"/>
    </source>
</evidence>
<evidence type="ECO:0008006" key="3">
    <source>
        <dbReference type="Google" id="ProtNLM"/>
    </source>
</evidence>
<dbReference type="AlphaFoldDB" id="A0A0P9DRL9"/>
<dbReference type="EMBL" id="LJCR01000410">
    <property type="protein sequence ID" value="KPV52857.1"/>
    <property type="molecule type" value="Genomic_DNA"/>
</dbReference>
<gene>
    <name evidence="1" type="ORF">SE17_12995</name>
</gene>
<feature type="non-terminal residue" evidence="1">
    <location>
        <position position="192"/>
    </location>
</feature>